<feature type="domain" description="Phosphodiester glycosidase" evidence="3">
    <location>
        <begin position="212"/>
        <end position="384"/>
    </location>
</feature>
<dbReference type="Proteomes" id="UP001597262">
    <property type="component" value="Unassembled WGS sequence"/>
</dbReference>
<protein>
    <submittedName>
        <fullName evidence="4">Phosphodiester glycosidase family protein</fullName>
    </submittedName>
</protein>
<dbReference type="InterPro" id="IPR012854">
    <property type="entry name" value="Cu_amine_oxidase-like_N"/>
</dbReference>
<accession>A0ABW3RRB4</accession>
<dbReference type="PANTHER" id="PTHR40446">
    <property type="entry name" value="N-ACETYLGLUCOSAMINE-1-PHOSPHODIESTER ALPHA-N-ACETYLGLUCOSAMINIDASE"/>
    <property type="match status" value="1"/>
</dbReference>
<dbReference type="GO" id="GO:0016798">
    <property type="term" value="F:hydrolase activity, acting on glycosyl bonds"/>
    <property type="evidence" value="ECO:0007669"/>
    <property type="project" value="UniProtKB-KW"/>
</dbReference>
<keyword evidence="5" id="KW-1185">Reference proteome</keyword>
<keyword evidence="4" id="KW-0326">Glycosidase</keyword>
<dbReference type="RefSeq" id="WP_379315918.1">
    <property type="nucleotide sequence ID" value="NZ_JBHTLM010000001.1"/>
</dbReference>
<evidence type="ECO:0000313" key="4">
    <source>
        <dbReference type="EMBL" id="MFD1174997.1"/>
    </source>
</evidence>
<keyword evidence="1" id="KW-0732">Signal</keyword>
<dbReference type="EMBL" id="JBHTLM010000001">
    <property type="protein sequence ID" value="MFD1174997.1"/>
    <property type="molecule type" value="Genomic_DNA"/>
</dbReference>
<dbReference type="Pfam" id="PF07833">
    <property type="entry name" value="Cu_amine_oxidN1"/>
    <property type="match status" value="1"/>
</dbReference>
<evidence type="ECO:0000259" key="3">
    <source>
        <dbReference type="Pfam" id="PF09992"/>
    </source>
</evidence>
<dbReference type="PANTHER" id="PTHR40446:SF2">
    <property type="entry name" value="N-ACETYLGLUCOSAMINE-1-PHOSPHODIESTER ALPHA-N-ACETYLGLUCOSAMINIDASE"/>
    <property type="match status" value="1"/>
</dbReference>
<comment type="caution">
    <text evidence="4">The sequence shown here is derived from an EMBL/GenBank/DDBJ whole genome shotgun (WGS) entry which is preliminary data.</text>
</comment>
<dbReference type="Pfam" id="PF09992">
    <property type="entry name" value="NAGPA"/>
    <property type="match status" value="1"/>
</dbReference>
<feature type="chain" id="PRO_5046086801" evidence="1">
    <location>
        <begin position="30"/>
        <end position="387"/>
    </location>
</feature>
<feature type="signal peptide" evidence="1">
    <location>
        <begin position="1"/>
        <end position="29"/>
    </location>
</feature>
<dbReference type="InterPro" id="IPR036582">
    <property type="entry name" value="Mao_N_sf"/>
</dbReference>
<dbReference type="Gene3D" id="3.30.457.10">
    <property type="entry name" value="Copper amine oxidase-like, N-terminal domain"/>
    <property type="match status" value="1"/>
</dbReference>
<name>A0ABW3RRB4_9BACL</name>
<keyword evidence="4" id="KW-0378">Hydrolase</keyword>
<evidence type="ECO:0000259" key="2">
    <source>
        <dbReference type="Pfam" id="PF07833"/>
    </source>
</evidence>
<reference evidence="5" key="1">
    <citation type="journal article" date="2019" name="Int. J. Syst. Evol. Microbiol.">
        <title>The Global Catalogue of Microorganisms (GCM) 10K type strain sequencing project: providing services to taxonomists for standard genome sequencing and annotation.</title>
        <authorList>
            <consortium name="The Broad Institute Genomics Platform"/>
            <consortium name="The Broad Institute Genome Sequencing Center for Infectious Disease"/>
            <person name="Wu L."/>
            <person name="Ma J."/>
        </authorList>
    </citation>
    <scope>NUCLEOTIDE SEQUENCE [LARGE SCALE GENOMIC DNA]</scope>
    <source>
        <strain evidence="5">CCUG 59189</strain>
    </source>
</reference>
<evidence type="ECO:0000256" key="1">
    <source>
        <dbReference type="SAM" id="SignalP"/>
    </source>
</evidence>
<gene>
    <name evidence="4" type="ORF">ACFQ3W_01570</name>
</gene>
<dbReference type="SUPFAM" id="SSF55383">
    <property type="entry name" value="Copper amine oxidase, domain N"/>
    <property type="match status" value="1"/>
</dbReference>
<organism evidence="4 5">
    <name type="scientific">Paenibacillus puldeungensis</name>
    <dbReference type="NCBI Taxonomy" id="696536"/>
    <lineage>
        <taxon>Bacteria</taxon>
        <taxon>Bacillati</taxon>
        <taxon>Bacillota</taxon>
        <taxon>Bacilli</taxon>
        <taxon>Bacillales</taxon>
        <taxon>Paenibacillaceae</taxon>
        <taxon>Paenibacillus</taxon>
    </lineage>
</organism>
<sequence length="387" mass="41840">MTSKIHLKKSILLVFIAFLCLILPISTSAASTSKDMVLLDAKNNSLAYVPVRAINGFDDVAVEWHAAEKKVDIVKGDVHLTMVLGKKSLQINDQVKTITGAPFREAGATYIPLQPVSEALNWSVTWNKPTSSVSFKHGDNMLNLPFTGRGKDLTDTNPIVSEHKTFKIGSRSFPVQMVTVSLLHPKIQLDVALAGDTVGKVENLSGLAKRYQAKVAINGTFFNAYTKDAYKAPYGYIVRGGELKKKASGDKRTIFTFDKNMLTELISGTDFTDRFDQGTIEGGLQAGPRLVVNGKVAIDVQGEGFRDPKILTGGGARSALGITQDHKLILLTTGGATIPQLAQIMKQAGAYQAMNLDGGASSGLYYNGKYLTTPGRQISNAIIIKYQ</sequence>
<proteinExistence type="predicted"/>
<feature type="domain" description="Copper amine oxidase-like N-terminal" evidence="2">
    <location>
        <begin position="44"/>
        <end position="134"/>
    </location>
</feature>
<dbReference type="InterPro" id="IPR018711">
    <property type="entry name" value="NAGPA"/>
</dbReference>
<evidence type="ECO:0000313" key="5">
    <source>
        <dbReference type="Proteomes" id="UP001597262"/>
    </source>
</evidence>